<feature type="signal peptide" evidence="1">
    <location>
        <begin position="1"/>
        <end position="22"/>
    </location>
</feature>
<sequence length="543" mass="61757">MSIKTGLLSLILLFAFSFAAVAQEGLNIESVSIFKNKTAFFVKNGTVNTKKGSWLILGDTIPAALNGTFWLNSPDNDFKLVKAYKKKIKTKEQAVVNDFASMLALNDGKKVTLYFRDTLYTGTILFMQVKPKKEPDVRNLKAPLFALKTKEEKTIVFTQASINSLVRLEFSDDPEFIYDYTLSKELPALQIDFKSNKATQSLDMMYLSNGLAWKPDYKIELIEENKAKLSLRSTVLNEAEDIKTKKLNLVAGVPNFKYATGLSELINFLNILPVRRSNSFQNFAVTENTFNNRAVYSNSPTVNSTTTTTASPTFSEATAMEDLYFYTLTDVVLKKGERAFFDIFTIDVPVEHIYEAVLSDNNISYALEYSFIKKENPVIHTIKLTNNSTFTWTAGSALVLKNDKNQNAPISQDKLGYTSQKDDISVKLTEAPDVSVRFLEKEITRTPNKKSLKKGNYTYYNDLVEVEAEMTIHNYKNKAIRLDLKRAIIGELNQSDFEWQLAPRVQFGYTLNKKTDVCWEMKLEAGEKKVIKYTYSFYTTEHR</sequence>
<reference evidence="2" key="1">
    <citation type="submission" date="2020-01" db="EMBL/GenBank/DDBJ databases">
        <authorList>
            <person name="Meier V. D."/>
            <person name="Meier V D."/>
        </authorList>
    </citation>
    <scope>NUCLEOTIDE SEQUENCE</scope>
    <source>
        <strain evidence="2">HLG_WM_MAG_10</strain>
    </source>
</reference>
<protein>
    <recommendedName>
        <fullName evidence="3">DUF4139 domain-containing protein</fullName>
    </recommendedName>
</protein>
<dbReference type="EMBL" id="CACVAQ010000358">
    <property type="protein sequence ID" value="CAA6825255.1"/>
    <property type="molecule type" value="Genomic_DNA"/>
</dbReference>
<organism evidence="2">
    <name type="scientific">uncultured Aureispira sp</name>
    <dbReference type="NCBI Taxonomy" id="1331704"/>
    <lineage>
        <taxon>Bacteria</taxon>
        <taxon>Pseudomonadati</taxon>
        <taxon>Bacteroidota</taxon>
        <taxon>Saprospiria</taxon>
        <taxon>Saprospirales</taxon>
        <taxon>Saprospiraceae</taxon>
        <taxon>Aureispira</taxon>
        <taxon>environmental samples</taxon>
    </lineage>
</organism>
<dbReference type="PANTHER" id="PTHR38075:SF1">
    <property type="entry name" value="DUF4139 DOMAIN-CONTAINING PROTEIN"/>
    <property type="match status" value="1"/>
</dbReference>
<dbReference type="PANTHER" id="PTHR38075">
    <property type="entry name" value="DUF4139 DOMAIN-CONTAINING PROTEIN"/>
    <property type="match status" value="1"/>
</dbReference>
<proteinExistence type="predicted"/>
<evidence type="ECO:0000256" key="1">
    <source>
        <dbReference type="SAM" id="SignalP"/>
    </source>
</evidence>
<name>A0A6S6U0P7_9BACT</name>
<keyword evidence="1" id="KW-0732">Signal</keyword>
<feature type="chain" id="PRO_5027560535" description="DUF4139 domain-containing protein" evidence="1">
    <location>
        <begin position="23"/>
        <end position="543"/>
    </location>
</feature>
<gene>
    <name evidence="2" type="ORF">HELGO_WM20120</name>
</gene>
<evidence type="ECO:0000313" key="2">
    <source>
        <dbReference type="EMBL" id="CAA6825255.1"/>
    </source>
</evidence>
<evidence type="ECO:0008006" key="3">
    <source>
        <dbReference type="Google" id="ProtNLM"/>
    </source>
</evidence>
<dbReference type="AlphaFoldDB" id="A0A6S6U0P7"/>
<accession>A0A6S6U0P7</accession>